<evidence type="ECO:0000313" key="3">
    <source>
        <dbReference type="Proteomes" id="UP000230790"/>
    </source>
</evidence>
<dbReference type="SMART" id="SM00530">
    <property type="entry name" value="HTH_XRE"/>
    <property type="match status" value="1"/>
</dbReference>
<dbReference type="Gene3D" id="1.10.260.40">
    <property type="entry name" value="lambda repressor-like DNA-binding domains"/>
    <property type="match status" value="1"/>
</dbReference>
<dbReference type="InterPro" id="IPR001387">
    <property type="entry name" value="Cro/C1-type_HTH"/>
</dbReference>
<organism evidence="2 3">
    <name type="scientific">Candidatus Thermofonsia Clade 3 bacterium</name>
    <dbReference type="NCBI Taxonomy" id="2364212"/>
    <lineage>
        <taxon>Bacteria</taxon>
        <taxon>Bacillati</taxon>
        <taxon>Chloroflexota</taxon>
        <taxon>Candidatus Thermofontia</taxon>
        <taxon>Candidatus Thermofonsia Clade 3</taxon>
    </lineage>
</organism>
<dbReference type="EMBL" id="PGTN01000032">
    <property type="protein sequence ID" value="PJF47884.1"/>
    <property type="molecule type" value="Genomic_DNA"/>
</dbReference>
<dbReference type="Proteomes" id="UP000230790">
    <property type="component" value="Unassembled WGS sequence"/>
</dbReference>
<dbReference type="Pfam" id="PF13560">
    <property type="entry name" value="HTH_31"/>
    <property type="match status" value="1"/>
</dbReference>
<dbReference type="AlphaFoldDB" id="A0A2M8QDK5"/>
<evidence type="ECO:0000313" key="2">
    <source>
        <dbReference type="EMBL" id="PJF47884.1"/>
    </source>
</evidence>
<proteinExistence type="predicted"/>
<dbReference type="InterPro" id="IPR010982">
    <property type="entry name" value="Lambda_DNA-bd_dom_sf"/>
</dbReference>
<feature type="domain" description="HTH cro/C1-type" evidence="1">
    <location>
        <begin position="12"/>
        <end position="66"/>
    </location>
</feature>
<comment type="caution">
    <text evidence="2">The sequence shown here is derived from an EMBL/GenBank/DDBJ whole genome shotgun (WGS) entry which is preliminary data.</text>
</comment>
<reference evidence="2 3" key="1">
    <citation type="submission" date="2017-11" db="EMBL/GenBank/DDBJ databases">
        <title>Evolution of Phototrophy in the Chloroflexi Phylum Driven by Horizontal Gene Transfer.</title>
        <authorList>
            <person name="Ward L.M."/>
            <person name="Hemp J."/>
            <person name="Shih P.M."/>
            <person name="Mcglynn S.E."/>
            <person name="Fischer W."/>
        </authorList>
    </citation>
    <scope>NUCLEOTIDE SEQUENCE [LARGE SCALE GENOMIC DNA]</scope>
    <source>
        <strain evidence="2">JP3_7</strain>
    </source>
</reference>
<dbReference type="SUPFAM" id="SSF47413">
    <property type="entry name" value="lambda repressor-like DNA-binding domains"/>
    <property type="match status" value="1"/>
</dbReference>
<evidence type="ECO:0000259" key="1">
    <source>
        <dbReference type="PROSITE" id="PS50943"/>
    </source>
</evidence>
<accession>A0A2M8QDK5</accession>
<dbReference type="PROSITE" id="PS50943">
    <property type="entry name" value="HTH_CROC1"/>
    <property type="match status" value="1"/>
</dbReference>
<sequence length="135" mass="14640">MQLRSRVIGARLKQARMERGESLKAAAQAIGLTGGQLNAYELGRRPIAITLLERAMAHYGLRLNQLLDLGIGPIGESQLRLEQHARFDALPDETRAFIASPSAAPYLKLAMHLSKLSADDLRGLAKALRAITGDA</sequence>
<dbReference type="CDD" id="cd00093">
    <property type="entry name" value="HTH_XRE"/>
    <property type="match status" value="1"/>
</dbReference>
<protein>
    <recommendedName>
        <fullName evidence="1">HTH cro/C1-type domain-containing protein</fullName>
    </recommendedName>
</protein>
<dbReference type="GO" id="GO:0003677">
    <property type="term" value="F:DNA binding"/>
    <property type="evidence" value="ECO:0007669"/>
    <property type="project" value="InterPro"/>
</dbReference>
<gene>
    <name evidence="2" type="ORF">CUN48_06450</name>
</gene>
<name>A0A2M8QDK5_9CHLR</name>